<organism evidence="8 9">
    <name type="scientific">Nocardioides fonticola</name>
    <dbReference type="NCBI Taxonomy" id="450363"/>
    <lineage>
        <taxon>Bacteria</taxon>
        <taxon>Bacillati</taxon>
        <taxon>Actinomycetota</taxon>
        <taxon>Actinomycetes</taxon>
        <taxon>Propionibacteriales</taxon>
        <taxon>Nocardioidaceae</taxon>
        <taxon>Nocardioides</taxon>
    </lineage>
</organism>
<feature type="domain" description="ABC transmembrane type-1" evidence="7">
    <location>
        <begin position="22"/>
        <end position="210"/>
    </location>
</feature>
<evidence type="ECO:0000256" key="4">
    <source>
        <dbReference type="ARBA" id="ARBA00022989"/>
    </source>
</evidence>
<dbReference type="InterPro" id="IPR051204">
    <property type="entry name" value="ABC_transp_perm/SBD"/>
</dbReference>
<reference evidence="9" key="1">
    <citation type="journal article" date="2019" name="Int. J. Syst. Evol. Microbiol.">
        <title>The Global Catalogue of Microorganisms (GCM) 10K type strain sequencing project: providing services to taxonomists for standard genome sequencing and annotation.</title>
        <authorList>
            <consortium name="The Broad Institute Genomics Platform"/>
            <consortium name="The Broad Institute Genome Sequencing Center for Infectious Disease"/>
            <person name="Wu L."/>
            <person name="Ma J."/>
        </authorList>
    </citation>
    <scope>NUCLEOTIDE SEQUENCE [LARGE SCALE GENOMIC DNA]</scope>
    <source>
        <strain evidence="9">JCM 16703</strain>
    </source>
</reference>
<dbReference type="CDD" id="cd06261">
    <property type="entry name" value="TM_PBP2"/>
    <property type="match status" value="1"/>
</dbReference>
<dbReference type="PANTHER" id="PTHR30177:SF4">
    <property type="entry name" value="OSMOPROTECTANT IMPORT PERMEASE PROTEIN OSMW"/>
    <property type="match status" value="1"/>
</dbReference>
<proteinExistence type="inferred from homology"/>
<evidence type="ECO:0000256" key="1">
    <source>
        <dbReference type="ARBA" id="ARBA00004141"/>
    </source>
</evidence>
<dbReference type="Gene3D" id="1.10.3720.10">
    <property type="entry name" value="MetI-like"/>
    <property type="match status" value="1"/>
</dbReference>
<comment type="caution">
    <text evidence="8">The sequence shown here is derived from an EMBL/GenBank/DDBJ whole genome shotgun (WGS) entry which is preliminary data.</text>
</comment>
<comment type="subcellular location">
    <subcellularLocation>
        <location evidence="6">Cell membrane</location>
        <topology evidence="6">Multi-pass membrane protein</topology>
    </subcellularLocation>
    <subcellularLocation>
        <location evidence="1">Membrane</location>
        <topology evidence="1">Multi-pass membrane protein</topology>
    </subcellularLocation>
</comment>
<keyword evidence="9" id="KW-1185">Reference proteome</keyword>
<sequence length="222" mass="23874">MNLLSEIVDYLQINGDDVREALVQHLYLALVPVVIAFVLSLPLGWAVVRYGWVRHPVLTLSSIVYTIPSLALLLLLPGILHTSILDRNNVVVALTIYSLALLVRSTADGLRSVDAGVVASATAMGYRPVRRWFAVDLPLSLPVVLAGLRVATVTNVSLVSIAALIGIGGLGQLFTRGFQLNFYAPPIVIGLVLSVAIALVLDVLIVLAQRLLTPWSRIGVSR</sequence>
<name>A0ABP7XLU3_9ACTN</name>
<dbReference type="EMBL" id="BAAAZH010000017">
    <property type="protein sequence ID" value="GAA4121325.1"/>
    <property type="molecule type" value="Genomic_DNA"/>
</dbReference>
<evidence type="ECO:0000259" key="7">
    <source>
        <dbReference type="PROSITE" id="PS50928"/>
    </source>
</evidence>
<keyword evidence="2 6" id="KW-0813">Transport</keyword>
<dbReference type="InterPro" id="IPR000515">
    <property type="entry name" value="MetI-like"/>
</dbReference>
<gene>
    <name evidence="8" type="ORF">GCM10022215_26190</name>
</gene>
<feature type="transmembrane region" description="Helical" evidence="6">
    <location>
        <begin position="26"/>
        <end position="45"/>
    </location>
</feature>
<dbReference type="PROSITE" id="PS50928">
    <property type="entry name" value="ABC_TM1"/>
    <property type="match status" value="1"/>
</dbReference>
<keyword evidence="5 6" id="KW-0472">Membrane</keyword>
<dbReference type="SUPFAM" id="SSF161098">
    <property type="entry name" value="MetI-like"/>
    <property type="match status" value="1"/>
</dbReference>
<dbReference type="InterPro" id="IPR035906">
    <property type="entry name" value="MetI-like_sf"/>
</dbReference>
<dbReference type="RefSeq" id="WP_344733863.1">
    <property type="nucleotide sequence ID" value="NZ_BAAAZH010000017.1"/>
</dbReference>
<comment type="similarity">
    <text evidence="6">Belongs to the binding-protein-dependent transport system permease family.</text>
</comment>
<dbReference type="Pfam" id="PF00528">
    <property type="entry name" value="BPD_transp_1"/>
    <property type="match status" value="1"/>
</dbReference>
<dbReference type="PANTHER" id="PTHR30177">
    <property type="entry name" value="GLYCINE BETAINE/L-PROLINE TRANSPORT SYSTEM PERMEASE PROTEIN PROW"/>
    <property type="match status" value="1"/>
</dbReference>
<keyword evidence="4 6" id="KW-1133">Transmembrane helix</keyword>
<dbReference type="Proteomes" id="UP001501495">
    <property type="component" value="Unassembled WGS sequence"/>
</dbReference>
<evidence type="ECO:0000313" key="8">
    <source>
        <dbReference type="EMBL" id="GAA4121325.1"/>
    </source>
</evidence>
<protein>
    <submittedName>
        <fullName evidence="8">ABC transporter permease subunit</fullName>
    </submittedName>
</protein>
<evidence type="ECO:0000256" key="5">
    <source>
        <dbReference type="ARBA" id="ARBA00023136"/>
    </source>
</evidence>
<evidence type="ECO:0000256" key="3">
    <source>
        <dbReference type="ARBA" id="ARBA00022692"/>
    </source>
</evidence>
<feature type="transmembrane region" description="Helical" evidence="6">
    <location>
        <begin position="187"/>
        <end position="208"/>
    </location>
</feature>
<evidence type="ECO:0000256" key="6">
    <source>
        <dbReference type="RuleBase" id="RU363032"/>
    </source>
</evidence>
<evidence type="ECO:0000313" key="9">
    <source>
        <dbReference type="Proteomes" id="UP001501495"/>
    </source>
</evidence>
<accession>A0ABP7XLU3</accession>
<keyword evidence="3 6" id="KW-0812">Transmembrane</keyword>
<evidence type="ECO:0000256" key="2">
    <source>
        <dbReference type="ARBA" id="ARBA00022448"/>
    </source>
</evidence>
<feature type="transmembrane region" description="Helical" evidence="6">
    <location>
        <begin position="158"/>
        <end position="175"/>
    </location>
</feature>
<feature type="transmembrane region" description="Helical" evidence="6">
    <location>
        <begin position="57"/>
        <end position="76"/>
    </location>
</feature>